<reference evidence="3" key="1">
    <citation type="submission" date="2022-11" db="EMBL/GenBank/DDBJ databases">
        <authorList>
            <person name="Morgan W.R."/>
            <person name="Tartar A."/>
        </authorList>
    </citation>
    <scope>NUCLEOTIDE SEQUENCE</scope>
    <source>
        <strain evidence="3">ARSEF 373</strain>
    </source>
</reference>
<dbReference type="Proteomes" id="UP001146120">
    <property type="component" value="Unassembled WGS sequence"/>
</dbReference>
<dbReference type="AlphaFoldDB" id="A0AAV2Z753"/>
<name>A0AAV2Z753_9STRA</name>
<evidence type="ECO:0000313" key="4">
    <source>
        <dbReference type="Proteomes" id="UP001146120"/>
    </source>
</evidence>
<comment type="caution">
    <text evidence="3">The sequence shown here is derived from an EMBL/GenBank/DDBJ whole genome shotgun (WGS) entry which is preliminary data.</text>
</comment>
<accession>A0AAV2Z753</accession>
<dbReference type="EMBL" id="DAKRPA010000035">
    <property type="protein sequence ID" value="DBA02151.1"/>
    <property type="molecule type" value="Genomic_DNA"/>
</dbReference>
<protein>
    <submittedName>
        <fullName evidence="3">Uncharacterized protein</fullName>
    </submittedName>
</protein>
<evidence type="ECO:0000256" key="1">
    <source>
        <dbReference type="SAM" id="Coils"/>
    </source>
</evidence>
<keyword evidence="4" id="KW-1185">Reference proteome</keyword>
<reference evidence="3" key="2">
    <citation type="journal article" date="2023" name="Microbiol Resour">
        <title>Decontamination and Annotation of the Draft Genome Sequence of the Oomycete Lagenidium giganteum ARSEF 373.</title>
        <authorList>
            <person name="Morgan W.R."/>
            <person name="Tartar A."/>
        </authorList>
    </citation>
    <scope>NUCLEOTIDE SEQUENCE</scope>
    <source>
        <strain evidence="3">ARSEF 373</strain>
    </source>
</reference>
<evidence type="ECO:0000256" key="2">
    <source>
        <dbReference type="SAM" id="MobiDB-lite"/>
    </source>
</evidence>
<keyword evidence="1" id="KW-0175">Coiled coil</keyword>
<feature type="compositionally biased region" description="Low complexity" evidence="2">
    <location>
        <begin position="381"/>
        <end position="400"/>
    </location>
</feature>
<organism evidence="3 4">
    <name type="scientific">Lagenidium giganteum</name>
    <dbReference type="NCBI Taxonomy" id="4803"/>
    <lineage>
        <taxon>Eukaryota</taxon>
        <taxon>Sar</taxon>
        <taxon>Stramenopiles</taxon>
        <taxon>Oomycota</taxon>
        <taxon>Peronosporomycetes</taxon>
        <taxon>Pythiales</taxon>
        <taxon>Pythiaceae</taxon>
    </lineage>
</organism>
<gene>
    <name evidence="3" type="ORF">N0F65_004786</name>
</gene>
<feature type="region of interest" description="Disordered" evidence="2">
    <location>
        <begin position="376"/>
        <end position="403"/>
    </location>
</feature>
<feature type="coiled-coil region" evidence="1">
    <location>
        <begin position="74"/>
        <end position="135"/>
    </location>
</feature>
<sequence length="450" mass="50039">MTEAEVLDALQLVVESEATAHSLRHGDANAAASVPAMDTPTSVTMVADLMTHGDRKPRTAAKEQKAASTSNVYQNRQKQELMYLKSKVRELESELAQLEEKRAVDGEDSIWQRVAEQQNVEKQKAMSENARLKGALEEQIKFGRQLERIIRKRPNLSAFGGPAFPTFRRKRKMVTKNLHEELLESVRFEYPKMARVLRESGASSISRDARTMQVSVLDDERDGSCVIRVEVCEIRRFPFKCHAVAREIWKFLCNASLLEQTTSGISRKVDVTDDQMVADTNLEFSVGSRVGLLQTTAAFQRFDDEQQAALVYVSQGECERKRNAKDTFKVTEKGWTSITPLTNDAGADGCILRCVSYFYPTLSENSHYMVSMAHNGGSGNSSGESSPSDEVSSNRSNAVEAAEESEEVGILTELIFGQYKRATAQIYSLIENTLMEELLSSTTGGSPFAS</sequence>
<evidence type="ECO:0000313" key="3">
    <source>
        <dbReference type="EMBL" id="DBA02151.1"/>
    </source>
</evidence>
<proteinExistence type="predicted"/>